<sequence>MSDFNAAAALAAMKSGGRGGPPPPPLEQAAFDAAGSAVMAALPRGADAVLDAVVTAWGRADRLFDTIRATPAFALGVAPAACKKGCGWCCHQPIGAAAIEVLAMARALADRPQAALVADWKPGAPCAFLKDGACSVYDIRPLKCRSLWHLDVRHCMAKYANLPVMAAGGVSAAFQLEPKMIYEGALKGLAP</sequence>
<dbReference type="RefSeq" id="WP_068502895.1">
    <property type="nucleotide sequence ID" value="NZ_LWQU01000162.1"/>
</dbReference>
<accession>A0A178MJT3</accession>
<gene>
    <name evidence="1" type="ORF">A6A05_15270</name>
</gene>
<reference evidence="1 2" key="1">
    <citation type="submission" date="2016-04" db="EMBL/GenBank/DDBJ databases">
        <title>Draft genome sequence of freshwater magnetotactic bacteria Magnetospirillum marisnigri SP-1 and Magnetospirillum moscoviense BB-1.</title>
        <authorList>
            <person name="Koziaeva V."/>
            <person name="Dziuba M.V."/>
            <person name="Ivanov T.M."/>
            <person name="Kuznetsov B."/>
            <person name="Grouzdev D.S."/>
        </authorList>
    </citation>
    <scope>NUCLEOTIDE SEQUENCE [LARGE SCALE GENOMIC DNA]</scope>
    <source>
        <strain evidence="1 2">BB-1</strain>
    </source>
</reference>
<protein>
    <submittedName>
        <fullName evidence="1">Uncharacterized protein</fullName>
    </submittedName>
</protein>
<comment type="caution">
    <text evidence="1">The sequence shown here is derived from an EMBL/GenBank/DDBJ whole genome shotgun (WGS) entry which is preliminary data.</text>
</comment>
<dbReference type="Pfam" id="PF03692">
    <property type="entry name" value="CxxCxxCC"/>
    <property type="match status" value="1"/>
</dbReference>
<proteinExistence type="predicted"/>
<organism evidence="1 2">
    <name type="scientific">Magnetospirillum moscoviense</name>
    <dbReference type="NCBI Taxonomy" id="1437059"/>
    <lineage>
        <taxon>Bacteria</taxon>
        <taxon>Pseudomonadati</taxon>
        <taxon>Pseudomonadota</taxon>
        <taxon>Alphaproteobacteria</taxon>
        <taxon>Rhodospirillales</taxon>
        <taxon>Rhodospirillaceae</taxon>
        <taxon>Magnetospirillum</taxon>
    </lineage>
</organism>
<dbReference type="AlphaFoldDB" id="A0A178MJT3"/>
<dbReference type="Proteomes" id="UP000078543">
    <property type="component" value="Unassembled WGS sequence"/>
</dbReference>
<evidence type="ECO:0000313" key="2">
    <source>
        <dbReference type="Proteomes" id="UP000078543"/>
    </source>
</evidence>
<evidence type="ECO:0000313" key="1">
    <source>
        <dbReference type="EMBL" id="OAN48305.1"/>
    </source>
</evidence>
<keyword evidence="2" id="KW-1185">Reference proteome</keyword>
<name>A0A178MJT3_9PROT</name>
<dbReference type="OrthoDB" id="259086at2"/>
<dbReference type="InterPro" id="IPR005358">
    <property type="entry name" value="Puta_zinc/iron-chelating_dom"/>
</dbReference>
<dbReference type="EMBL" id="LWQU01000162">
    <property type="protein sequence ID" value="OAN48305.1"/>
    <property type="molecule type" value="Genomic_DNA"/>
</dbReference>
<dbReference type="STRING" id="1437059.A6A05_15270"/>